<evidence type="ECO:0000313" key="19">
    <source>
        <dbReference type="WBParaSite" id="PTRK_0000395600.1"/>
    </source>
</evidence>
<feature type="domain" description="DNA polymerase zeta catalytic subunit N-terminal" evidence="17">
    <location>
        <begin position="1"/>
        <end position="40"/>
    </location>
</feature>
<reference evidence="19" key="1">
    <citation type="submission" date="2017-02" db="UniProtKB">
        <authorList>
            <consortium name="WormBaseParasite"/>
        </authorList>
    </citation>
    <scope>IDENTIFICATION</scope>
</reference>
<feature type="domain" description="DNA polymerase delta/zeta catalytic subunit N-terminal" evidence="16">
    <location>
        <begin position="41"/>
        <end position="119"/>
    </location>
</feature>
<name>A0A0N4Z9G7_PARTI</name>
<dbReference type="Gene3D" id="3.15.20.10">
    <property type="entry name" value="Bactericidal permeability-increasing protein, domain 2"/>
    <property type="match status" value="1"/>
</dbReference>
<keyword evidence="13" id="KW-0235">DNA replication</keyword>
<keyword evidence="6" id="KW-0227">DNA damage</keyword>
<evidence type="ECO:0000256" key="5">
    <source>
        <dbReference type="ARBA" id="ARBA00022723"/>
    </source>
</evidence>
<dbReference type="InterPro" id="IPR001124">
    <property type="entry name" value="Lipid-bd_serum_glycop_C"/>
</dbReference>
<dbReference type="Pfam" id="PF02886">
    <property type="entry name" value="LBP_BPI_CETP_C"/>
    <property type="match status" value="1"/>
</dbReference>
<dbReference type="Pfam" id="PF24055">
    <property type="entry name" value="POL3_N"/>
    <property type="match status" value="1"/>
</dbReference>
<dbReference type="InterPro" id="IPR056435">
    <property type="entry name" value="DPOD/Z_N"/>
</dbReference>
<evidence type="ECO:0000259" key="14">
    <source>
        <dbReference type="Pfam" id="PF00136"/>
    </source>
</evidence>
<keyword evidence="3 13" id="KW-0808">Transferase</keyword>
<evidence type="ECO:0000256" key="2">
    <source>
        <dbReference type="ARBA" id="ARBA00005755"/>
    </source>
</evidence>
<feature type="domain" description="Lipid-binding serum glycoprotein C-terminal" evidence="15">
    <location>
        <begin position="1606"/>
        <end position="1764"/>
    </location>
</feature>
<dbReference type="PROSITE" id="PS00116">
    <property type="entry name" value="DNA_POLYMERASE_B"/>
    <property type="match status" value="1"/>
</dbReference>
<evidence type="ECO:0000256" key="3">
    <source>
        <dbReference type="ARBA" id="ARBA00022679"/>
    </source>
</evidence>
<dbReference type="GO" id="GO:0016035">
    <property type="term" value="C:zeta DNA polymerase complex"/>
    <property type="evidence" value="ECO:0007669"/>
    <property type="project" value="InterPro"/>
</dbReference>
<keyword evidence="8 13" id="KW-0239">DNA-directed DNA polymerase</keyword>
<dbReference type="Gene3D" id="3.30.420.10">
    <property type="entry name" value="Ribonuclease H-like superfamily/Ribonuclease H"/>
    <property type="match status" value="1"/>
</dbReference>
<evidence type="ECO:0000313" key="18">
    <source>
        <dbReference type="Proteomes" id="UP000038045"/>
    </source>
</evidence>
<evidence type="ECO:0000256" key="6">
    <source>
        <dbReference type="ARBA" id="ARBA00022763"/>
    </source>
</evidence>
<dbReference type="InterPro" id="IPR030559">
    <property type="entry name" value="PolZ_Rev3"/>
</dbReference>
<evidence type="ECO:0000256" key="12">
    <source>
        <dbReference type="ARBA" id="ARBA00049244"/>
    </source>
</evidence>
<organism evidence="18 19">
    <name type="scientific">Parastrongyloides trichosuri</name>
    <name type="common">Possum-specific nematode worm</name>
    <dbReference type="NCBI Taxonomy" id="131310"/>
    <lineage>
        <taxon>Eukaryota</taxon>
        <taxon>Metazoa</taxon>
        <taxon>Ecdysozoa</taxon>
        <taxon>Nematoda</taxon>
        <taxon>Chromadorea</taxon>
        <taxon>Rhabditida</taxon>
        <taxon>Tylenchina</taxon>
        <taxon>Panagrolaimomorpha</taxon>
        <taxon>Strongyloidoidea</taxon>
        <taxon>Strongyloididae</taxon>
        <taxon>Parastrongyloides</taxon>
    </lineage>
</organism>
<dbReference type="GO" id="GO:0003677">
    <property type="term" value="F:DNA binding"/>
    <property type="evidence" value="ECO:0007669"/>
    <property type="project" value="UniProtKB-KW"/>
</dbReference>
<feature type="domain" description="DNA-directed DNA polymerase family B multifunctional" evidence="14">
    <location>
        <begin position="713"/>
        <end position="1185"/>
    </location>
</feature>
<evidence type="ECO:0000256" key="10">
    <source>
        <dbReference type="ARBA" id="ARBA00023014"/>
    </source>
</evidence>
<keyword evidence="9" id="KW-0408">Iron</keyword>
<dbReference type="GO" id="GO:0005634">
    <property type="term" value="C:nucleus"/>
    <property type="evidence" value="ECO:0007669"/>
    <property type="project" value="TreeGrafter"/>
</dbReference>
<dbReference type="Gene3D" id="3.90.1600.10">
    <property type="entry name" value="Palm domain of DNA polymerase"/>
    <property type="match status" value="1"/>
</dbReference>
<evidence type="ECO:0000256" key="4">
    <source>
        <dbReference type="ARBA" id="ARBA00022695"/>
    </source>
</evidence>
<dbReference type="GO" id="GO:0042276">
    <property type="term" value="P:error-prone translesion synthesis"/>
    <property type="evidence" value="ECO:0007669"/>
    <property type="project" value="TreeGrafter"/>
</dbReference>
<dbReference type="EC" id="2.7.7.7" evidence="13"/>
<accession>A0A0N4Z9G7</accession>
<keyword evidence="7" id="KW-0862">Zinc</keyword>
<comment type="similarity">
    <text evidence="2 13">Belongs to the DNA polymerase type-B family.</text>
</comment>
<evidence type="ECO:0000259" key="15">
    <source>
        <dbReference type="Pfam" id="PF02886"/>
    </source>
</evidence>
<dbReference type="Proteomes" id="UP000038045">
    <property type="component" value="Unplaced"/>
</dbReference>
<sequence length="1782" mass="206934">MDKPCMYTKIELNSDVNQKVPVIRMYGISEEGYKCVANIHGVLPYFIINIGDISEDLAKINIKDTIKIILLSLENKWIHSKEVNDHIFEIKFFESKSIYGYYDTLQTYAKIYFYNPSVCSFMFRAIQKMSNWDFNFQPYNGTMPYITRFFVDYNIFGMDYVKFENVYYRPHNDCNFEVGGKRCLEDKFIIPINKLSNIRRNAFQGVEFDVIAKNIINRRDFFTNTRNPGIEAIWKEEEERCKMNGISMPKEKTYEHVKSLSLEKEIIDLDNFSSIIRKLKKVERSGRNSTFLNTTCLDSTILNDNDVLNEVISKIDDITNKAVELDESFDSDNEEEKINFEEMFEVGNDEEDEDEFTEDEDDPEFDEDELLENINNSYKDQMISNNIDTILFNDNFNTQNYSISGKEIYSKMDVFKQGIVVSKSGDLRFQINHVENSFSDLTFLNETVKEKTKNGMLRVKKEENKSTDFKNDCNKFMIKNLSTLSMELISSSSSKKYFDPEFDKIIAISICFYNDSCVNGISPDIDICFVDKNVFKNINHDFDLSYLKLCEGEEDIIMNVINIVYNLNPDFIIGYEIYRESWGYLIQRCQKEYQSMILKLSRVHTFVDYNFSNNLSKLTFPEGRVTLNIWKIVKRNVNLRSYDFFTTVHSLLSEKIQKIPIEIMSSLLDENQHVSIKLQIIKNLHKRCSFNMKILNHMGTLITTSEMAKVYGIQFEEALTRGSQFRVESMLYRECLKQNYVGPSVSVENRIKMPSPEVFPLVVEPQGAIYRDSILVLDFQSLYPSMCMAYNYCFSTCLSKVKEWGKYVDYFVENPDSTINLLELELGAITYRPVLSDILKISNIKSKCHISPMGTIFVKKDVRKGVIPTLLEELLSTRQMIKAIMKKYKNDEHLYKILDARQLALKLLANVTYGYTAANFSGKMPCYNLADAIVSSGRKTLERCIYTIQEKCKDLWHKLEVVYGDTDSVFVRVHGKCSMEESFKIGNEIAYRVTKENPPPVVLKFEKVMKPCVLLTKKRYVGYSYESLDQTKPIFDAKGIETVRRDNCPLISNEVENFLKILFENSMNTALYYIKNRLQRIEQIPFNKFIISASFRGEYAERAVVPSKKIMLNRAEIHERYVPLIGSRIQYVVKEPNLIDSIDNKKNLTIIANVVEPDEFLNNKTMKLNYAYYINNLLLPALNRITKLEEIDIIAELPSFKREICNICIDDEDEEENEMEKEDENNDGSLSDLTCDYVERDCILNLYQKYTASKKQKIRALNSCISCIGDIEQCNTRCENLSCDTKQLHIVVDEDLRGNTNGIIQINKNGLIFFAKNGMEIINDLMINTKFHSYTGIGPKRLSYHFVKIEMVKFKLTNEPINLSLFGPKRVTATFGHLDLKILVDYKLKYKHDSIVHEEGQFEVNIHNGTACLGIDVASKSFNHIQSSICNMNIGKIEIVEMKKKVEAWIRNEFEYAVEHFIKSNIITSFCETFEHLIEEDVKNEIHKIKLPTELDEEKNGTLSGFYMTYQFPSTPIVDNEYGIKIPTLIAMYFNKSNKNALLPTYRPKEFHSENHMCLDLDLMTFSQKYIETIYTSPLIKILGFEKILYKLHSKTRDFFSCGCETILCISDIVPDIKRYCDKHMPIILQFNSFKLTNISTLNEAISINSSQIVTFELENDNKSKVVLFELEVYPEFILNDRNIKIEENKLSGSIEIKECHFKILSAPGIDMNENEINKIIELGLKDYIKKFVNVYLLRGIPLPSIDGYEITNYKIGFTNTSMPICYDLKTKKNHVKINSDV</sequence>
<dbReference type="GO" id="GO:0006260">
    <property type="term" value="P:DNA replication"/>
    <property type="evidence" value="ECO:0007669"/>
    <property type="project" value="UniProtKB-KW"/>
</dbReference>
<dbReference type="GO" id="GO:0046872">
    <property type="term" value="F:metal ion binding"/>
    <property type="evidence" value="ECO:0007669"/>
    <property type="project" value="UniProtKB-KW"/>
</dbReference>
<dbReference type="STRING" id="131310.A0A0N4Z9G7"/>
<dbReference type="GO" id="GO:0000724">
    <property type="term" value="P:double-strand break repair via homologous recombination"/>
    <property type="evidence" value="ECO:0007669"/>
    <property type="project" value="TreeGrafter"/>
</dbReference>
<dbReference type="PANTHER" id="PTHR45812:SF1">
    <property type="entry name" value="DNA POLYMERASE ZETA CATALYTIC SUBUNIT"/>
    <property type="match status" value="1"/>
</dbReference>
<dbReference type="SUPFAM" id="SSF55394">
    <property type="entry name" value="Bactericidal permeability-increasing protein, BPI"/>
    <property type="match status" value="2"/>
</dbReference>
<keyword evidence="5" id="KW-0479">Metal-binding</keyword>
<evidence type="ECO:0000256" key="1">
    <source>
        <dbReference type="ARBA" id="ARBA00001966"/>
    </source>
</evidence>
<dbReference type="GO" id="GO:0003887">
    <property type="term" value="F:DNA-directed DNA polymerase activity"/>
    <property type="evidence" value="ECO:0007669"/>
    <property type="project" value="UniProtKB-KW"/>
</dbReference>
<keyword evidence="13" id="KW-0238">DNA-binding</keyword>
<dbReference type="PANTHER" id="PTHR45812">
    <property type="entry name" value="DNA POLYMERASE ZETA CATALYTIC SUBUNIT"/>
    <property type="match status" value="1"/>
</dbReference>
<protein>
    <recommendedName>
        <fullName evidence="13">DNA polymerase</fullName>
        <ecNumber evidence="13">2.7.7.7</ecNumber>
    </recommendedName>
</protein>
<keyword evidence="18" id="KW-1185">Reference proteome</keyword>
<keyword evidence="10" id="KW-0411">Iron-sulfur</keyword>
<comment type="catalytic activity">
    <reaction evidence="12 13">
        <text>DNA(n) + a 2'-deoxyribonucleoside 5'-triphosphate = DNA(n+1) + diphosphate</text>
        <dbReference type="Rhea" id="RHEA:22508"/>
        <dbReference type="Rhea" id="RHEA-COMP:17339"/>
        <dbReference type="Rhea" id="RHEA-COMP:17340"/>
        <dbReference type="ChEBI" id="CHEBI:33019"/>
        <dbReference type="ChEBI" id="CHEBI:61560"/>
        <dbReference type="ChEBI" id="CHEBI:173112"/>
        <dbReference type="EC" id="2.7.7.7"/>
    </reaction>
</comment>
<dbReference type="GO" id="GO:0000166">
    <property type="term" value="F:nucleotide binding"/>
    <property type="evidence" value="ECO:0007669"/>
    <property type="project" value="InterPro"/>
</dbReference>
<dbReference type="FunFam" id="1.10.287.690:FF:000002">
    <property type="entry name" value="DNA polymerase zeta"/>
    <property type="match status" value="1"/>
</dbReference>
<dbReference type="GO" id="GO:0051536">
    <property type="term" value="F:iron-sulfur cluster binding"/>
    <property type="evidence" value="ECO:0007669"/>
    <property type="project" value="UniProtKB-KW"/>
</dbReference>
<evidence type="ECO:0000256" key="7">
    <source>
        <dbReference type="ARBA" id="ARBA00022833"/>
    </source>
</evidence>
<dbReference type="SUPFAM" id="SSF53098">
    <property type="entry name" value="Ribonuclease H-like"/>
    <property type="match status" value="1"/>
</dbReference>
<dbReference type="Gene3D" id="3.15.10.10">
    <property type="entry name" value="Bactericidal permeability-increasing protein, domain 1"/>
    <property type="match status" value="1"/>
</dbReference>
<dbReference type="InterPro" id="IPR056447">
    <property type="entry name" value="REV3_N"/>
</dbReference>
<dbReference type="InterPro" id="IPR012337">
    <property type="entry name" value="RNaseH-like_sf"/>
</dbReference>
<evidence type="ECO:0000256" key="13">
    <source>
        <dbReference type="RuleBase" id="RU000442"/>
    </source>
</evidence>
<dbReference type="Gene3D" id="1.10.132.60">
    <property type="entry name" value="DNA polymerase family B, C-terminal domain"/>
    <property type="match status" value="1"/>
</dbReference>
<dbReference type="Gene3D" id="3.30.342.10">
    <property type="entry name" value="DNA Polymerase, chain B, domain 1"/>
    <property type="match status" value="1"/>
</dbReference>
<dbReference type="Pfam" id="PF24065">
    <property type="entry name" value="REV3_N"/>
    <property type="match status" value="1"/>
</dbReference>
<dbReference type="WBParaSite" id="PTRK_0000395600.1">
    <property type="protein sequence ID" value="PTRK_0000395600.1"/>
    <property type="gene ID" value="PTRK_0000395600"/>
</dbReference>
<dbReference type="Gene3D" id="1.10.287.690">
    <property type="entry name" value="Helix hairpin bin"/>
    <property type="match status" value="1"/>
</dbReference>
<dbReference type="InterPro" id="IPR006172">
    <property type="entry name" value="DNA-dir_DNA_pol_B"/>
</dbReference>
<keyword evidence="4 13" id="KW-0548">Nucleotidyltransferase</keyword>
<dbReference type="InterPro" id="IPR017964">
    <property type="entry name" value="DNA-dir_DNA_pol_B_CS"/>
</dbReference>
<dbReference type="InterPro" id="IPR043502">
    <property type="entry name" value="DNA/RNA_pol_sf"/>
</dbReference>
<dbReference type="Pfam" id="PF00136">
    <property type="entry name" value="DNA_pol_B"/>
    <property type="match status" value="1"/>
</dbReference>
<keyword evidence="11" id="KW-0234">DNA repair</keyword>
<dbReference type="SUPFAM" id="SSF56672">
    <property type="entry name" value="DNA/RNA polymerases"/>
    <property type="match status" value="1"/>
</dbReference>
<dbReference type="SMART" id="SM00486">
    <property type="entry name" value="POLBc"/>
    <property type="match status" value="1"/>
</dbReference>
<evidence type="ECO:0000259" key="17">
    <source>
        <dbReference type="Pfam" id="PF24065"/>
    </source>
</evidence>
<dbReference type="InterPro" id="IPR006134">
    <property type="entry name" value="DNA-dir_DNA_pol_B_multi_dom"/>
</dbReference>
<evidence type="ECO:0000256" key="8">
    <source>
        <dbReference type="ARBA" id="ARBA00022932"/>
    </source>
</evidence>
<dbReference type="InterPro" id="IPR023211">
    <property type="entry name" value="DNA_pol_palm_dom_sf"/>
</dbReference>
<evidence type="ECO:0000259" key="16">
    <source>
        <dbReference type="Pfam" id="PF24055"/>
    </source>
</evidence>
<evidence type="ECO:0000256" key="11">
    <source>
        <dbReference type="ARBA" id="ARBA00023204"/>
    </source>
</evidence>
<dbReference type="InterPro" id="IPR036397">
    <property type="entry name" value="RNaseH_sf"/>
</dbReference>
<evidence type="ECO:0000256" key="9">
    <source>
        <dbReference type="ARBA" id="ARBA00023004"/>
    </source>
</evidence>
<dbReference type="GO" id="GO:0008289">
    <property type="term" value="F:lipid binding"/>
    <property type="evidence" value="ECO:0007669"/>
    <property type="project" value="InterPro"/>
</dbReference>
<comment type="cofactor">
    <cofactor evidence="1">
        <name>[4Fe-4S] cluster</name>
        <dbReference type="ChEBI" id="CHEBI:49883"/>
    </cofactor>
</comment>
<dbReference type="InterPro" id="IPR017943">
    <property type="entry name" value="Bactericidal_perm-incr_a/b_dom"/>
</dbReference>
<dbReference type="InterPro" id="IPR042087">
    <property type="entry name" value="DNA_pol_B_thumb"/>
</dbReference>
<proteinExistence type="inferred from homology"/>
<dbReference type="PRINTS" id="PR00106">
    <property type="entry name" value="DNAPOLB"/>
</dbReference>